<reference evidence="1 2" key="1">
    <citation type="journal article" date="2018" name="Int. J. Syst. Evol. Microbiol.">
        <title>Bifidobacterium callitrichidarum sp. nov. from the faeces of the emperor tamarin (Saguinus imperator).</title>
        <authorList>
            <person name="Modesto M."/>
            <person name="Michelini S."/>
            <person name="Sansosti M.C."/>
            <person name="De Filippo C."/>
            <person name="Cavalieri D."/>
            <person name="Qvirist L."/>
            <person name="Andlid T."/>
            <person name="Spiezio C."/>
            <person name="Sandri C."/>
            <person name="Pascarelli S."/>
            <person name="Sgorbati B."/>
            <person name="Mattarelli P."/>
        </authorList>
    </citation>
    <scope>NUCLEOTIDE SEQUENCE [LARGE SCALE GENOMIC DNA]</scope>
    <source>
        <strain evidence="1 2">TRI 5</strain>
    </source>
</reference>
<proteinExistence type="predicted"/>
<organism evidence="1 2">
    <name type="scientific">Bifidobacterium callitrichidarum</name>
    <dbReference type="NCBI Taxonomy" id="2052941"/>
    <lineage>
        <taxon>Bacteria</taxon>
        <taxon>Bacillati</taxon>
        <taxon>Actinomycetota</taxon>
        <taxon>Actinomycetes</taxon>
        <taxon>Bifidobacteriales</taxon>
        <taxon>Bifidobacteriaceae</taxon>
        <taxon>Bifidobacterium</taxon>
    </lineage>
</organism>
<sequence length="123" mass="12944">PVSLEERFQNMTGNTKVWRAPLAGLASVAMIATMGVAASTASAVDVFGGNGPQYPDVTVTLDANGGTFDNSLRPDFVDQKGTKLSVTDAKGTDADGYQYADGVFGTDLYAKYGKLTNNGYEFT</sequence>
<feature type="non-terminal residue" evidence="1">
    <location>
        <position position="1"/>
    </location>
</feature>
<dbReference type="Proteomes" id="UP000245876">
    <property type="component" value="Unassembled WGS sequence"/>
</dbReference>
<protein>
    <submittedName>
        <fullName evidence="1">Uncharacterized protein</fullName>
    </submittedName>
</protein>
<accession>A0A2U2MXR6</accession>
<feature type="non-terminal residue" evidence="1">
    <location>
        <position position="123"/>
    </location>
</feature>
<gene>
    <name evidence="1" type="ORF">DF196_13145</name>
</gene>
<dbReference type="AlphaFoldDB" id="A0A2U2MXR6"/>
<evidence type="ECO:0000313" key="1">
    <source>
        <dbReference type="EMBL" id="PWG61474.1"/>
    </source>
</evidence>
<keyword evidence="2" id="KW-1185">Reference proteome</keyword>
<dbReference type="EMBL" id="QFFM01000068">
    <property type="protein sequence ID" value="PWG61474.1"/>
    <property type="molecule type" value="Genomic_DNA"/>
</dbReference>
<name>A0A2U2MXR6_9BIFI</name>
<evidence type="ECO:0000313" key="2">
    <source>
        <dbReference type="Proteomes" id="UP000245876"/>
    </source>
</evidence>
<comment type="caution">
    <text evidence="1">The sequence shown here is derived from an EMBL/GenBank/DDBJ whole genome shotgun (WGS) entry which is preliminary data.</text>
</comment>